<dbReference type="InterPro" id="IPR000014">
    <property type="entry name" value="PAS"/>
</dbReference>
<evidence type="ECO:0000256" key="5">
    <source>
        <dbReference type="ARBA" id="ARBA00022777"/>
    </source>
</evidence>
<dbReference type="OrthoDB" id="60033at2759"/>
<dbReference type="EC" id="2.7.13.3" evidence="2"/>
<feature type="domain" description="PAS" evidence="9">
    <location>
        <begin position="424"/>
        <end position="494"/>
    </location>
</feature>
<comment type="catalytic activity">
    <reaction evidence="1">
        <text>ATP + protein L-histidine = ADP + protein N-phospho-L-histidine.</text>
        <dbReference type="EC" id="2.7.13.3"/>
    </reaction>
</comment>
<dbReference type="SMART" id="SM00091">
    <property type="entry name" value="PAS"/>
    <property type="match status" value="1"/>
</dbReference>
<keyword evidence="3 6" id="KW-0597">Phosphoprotein</keyword>
<dbReference type="CDD" id="cd00082">
    <property type="entry name" value="HisKA"/>
    <property type="match status" value="1"/>
</dbReference>
<dbReference type="SUPFAM" id="SSF52172">
    <property type="entry name" value="CheY-like"/>
    <property type="match status" value="1"/>
</dbReference>
<dbReference type="InterPro" id="IPR001789">
    <property type="entry name" value="Sig_transdc_resp-reg_receiver"/>
</dbReference>
<keyword evidence="4" id="KW-0808">Transferase</keyword>
<feature type="domain" description="Histidine kinase" evidence="7">
    <location>
        <begin position="575"/>
        <end position="840"/>
    </location>
</feature>
<dbReference type="InterPro" id="IPR003661">
    <property type="entry name" value="HisK_dim/P_dom"/>
</dbReference>
<dbReference type="Gene3D" id="3.30.450.20">
    <property type="entry name" value="PAS domain"/>
    <property type="match status" value="2"/>
</dbReference>
<name>A0A6H0XR31_9PEZI</name>
<dbReference type="GO" id="GO:0006355">
    <property type="term" value="P:regulation of DNA-templated transcription"/>
    <property type="evidence" value="ECO:0007669"/>
    <property type="project" value="InterPro"/>
</dbReference>
<sequence>MQPELDELIQQLREDDPEWLYNTLKARSSALTQARLRGVLEPHEKQNTETAVWPFDLTTLRLSIQPEVVSDYIRFLREYDWSATELGPMSGWDTNLRRKVNMCLYDKQAASLWIGPRFIAFYNEAYSVVIGNKHPRCLGQTFRILWDEPGLADQFEPLLVQSLERGIASVHDAVPIIAERHGYREEFWSTFSITPLPDSTGGVFGSYATTTDVTAKEVSRRRLTILLRLIQDAADARSLNELWQRLLESCEAAVSDVPFAMLYATQPDHDSDMADDGIWHLQGTVGLSGHSLPDTLDAQSAEQYISPAFAEAMAQEKPLFLDTQQCTLPESIQCVGRSRTHGDKCHSAVLFPITPRNSTGTPAFMMLGINPLAAFNEDYEQFLNAVMRECTTSLASLYLIGEQVNFATRLSKELRAKQEESMEMETRFQKMADLSPVAMFHLDGAGRVLYANAAWRELTQVPVTSGENKSWLDFVHEDDQVMADKEFTKLTQGQSVSFELRWKSRPLVYDIPERAGRVLWTIASAYPELNANDKVTGIYGCLTDITPQKWMQGSQERELKDALELKRQQENFMDMISHETRNPLSAIMLTVESIASELATLRPVSDTATVSGDSIVRMLENTEIIMTCVHHQKRIVDDVLTLSKFDSGLLDICQVPTRVKDVLAQTAKLFDAELKKHDVDMTIVVDDSYKTIVGDWLSLDPSRLQQVVINLITNAVKFTASQPQRSITIVLSASTTRPTTSSKGCAYVQDVEWRNHDLAEQPVFLSIEVIDTGRGMTATESAKLFHKFAQASPKTYAEYGGSGLGLFICKQLCQLQGGAIGVASRLGAGTTFAFYITASRCSPPEETTKLAAIDESSQSNHAALTSPVAKHRRDLTAHPYHILLVEDNLINQRVLRTMLERAHYTVQVANHGLEALDYIMKTHWSKPDGVQLDVVLLDIEMPVCDGLECARRVRQHQDSGVLIGHIPIIGVTANARGEQQQLAIEAGMDTVVTKPFKMKQLIDKLDELDVRSKDSGLT</sequence>
<dbReference type="Pfam" id="PF00512">
    <property type="entry name" value="HisKA"/>
    <property type="match status" value="1"/>
</dbReference>
<evidence type="ECO:0000256" key="6">
    <source>
        <dbReference type="PROSITE-ProRule" id="PRU00169"/>
    </source>
</evidence>
<dbReference type="AlphaFoldDB" id="A0A6H0XR31"/>
<evidence type="ECO:0000256" key="1">
    <source>
        <dbReference type="ARBA" id="ARBA00000085"/>
    </source>
</evidence>
<dbReference type="Pfam" id="PF00072">
    <property type="entry name" value="Response_reg"/>
    <property type="match status" value="1"/>
</dbReference>
<dbReference type="InterPro" id="IPR000700">
    <property type="entry name" value="PAS-assoc_C"/>
</dbReference>
<evidence type="ECO:0000259" key="7">
    <source>
        <dbReference type="PROSITE" id="PS50109"/>
    </source>
</evidence>
<dbReference type="SUPFAM" id="SSF55785">
    <property type="entry name" value="PYP-like sensor domain (PAS domain)"/>
    <property type="match status" value="2"/>
</dbReference>
<reference evidence="11 12" key="1">
    <citation type="journal article" date="2016" name="Sci. Rep.">
        <title>Peltaster fructicola genome reveals evolution from an invasive phytopathogen to an ectophytic parasite.</title>
        <authorList>
            <person name="Xu C."/>
            <person name="Chen H."/>
            <person name="Gleason M.L."/>
            <person name="Xu J.R."/>
            <person name="Liu H."/>
            <person name="Zhang R."/>
            <person name="Sun G."/>
        </authorList>
    </citation>
    <scope>NUCLEOTIDE SEQUENCE [LARGE SCALE GENOMIC DNA]</scope>
    <source>
        <strain evidence="11 12">LNHT1506</strain>
    </source>
</reference>
<dbReference type="SUPFAM" id="SSF47384">
    <property type="entry name" value="Homodimeric domain of signal transducing histidine kinase"/>
    <property type="match status" value="1"/>
</dbReference>
<dbReference type="Pfam" id="PF00989">
    <property type="entry name" value="PAS"/>
    <property type="match status" value="1"/>
</dbReference>
<feature type="domain" description="Response regulatory" evidence="8">
    <location>
        <begin position="881"/>
        <end position="1009"/>
    </location>
</feature>
<dbReference type="InterPro" id="IPR013767">
    <property type="entry name" value="PAS_fold"/>
</dbReference>
<feature type="domain" description="PAC" evidence="10">
    <location>
        <begin position="505"/>
        <end position="557"/>
    </location>
</feature>
<dbReference type="PROSITE" id="PS50109">
    <property type="entry name" value="HIS_KIN"/>
    <property type="match status" value="1"/>
</dbReference>
<dbReference type="GO" id="GO:0000155">
    <property type="term" value="F:phosphorelay sensor kinase activity"/>
    <property type="evidence" value="ECO:0007669"/>
    <property type="project" value="InterPro"/>
</dbReference>
<dbReference type="Gene3D" id="1.10.287.130">
    <property type="match status" value="1"/>
</dbReference>
<dbReference type="SMART" id="SM00387">
    <property type="entry name" value="HATPase_c"/>
    <property type="match status" value="1"/>
</dbReference>
<evidence type="ECO:0000259" key="10">
    <source>
        <dbReference type="PROSITE" id="PS50113"/>
    </source>
</evidence>
<feature type="modified residue" description="4-aspartylphosphate" evidence="6">
    <location>
        <position position="938"/>
    </location>
</feature>
<dbReference type="PANTHER" id="PTHR43047:SF72">
    <property type="entry name" value="OSMOSENSING HISTIDINE PROTEIN KINASE SLN1"/>
    <property type="match status" value="1"/>
</dbReference>
<dbReference type="PROSITE" id="PS50110">
    <property type="entry name" value="RESPONSE_REGULATORY"/>
    <property type="match status" value="1"/>
</dbReference>
<dbReference type="CDD" id="cd00130">
    <property type="entry name" value="PAS"/>
    <property type="match status" value="1"/>
</dbReference>
<dbReference type="GO" id="GO:0009927">
    <property type="term" value="F:histidine phosphotransfer kinase activity"/>
    <property type="evidence" value="ECO:0007669"/>
    <property type="project" value="TreeGrafter"/>
</dbReference>
<evidence type="ECO:0000256" key="3">
    <source>
        <dbReference type="ARBA" id="ARBA00022553"/>
    </source>
</evidence>
<organism evidence="11 12">
    <name type="scientific">Peltaster fructicola</name>
    <dbReference type="NCBI Taxonomy" id="286661"/>
    <lineage>
        <taxon>Eukaryota</taxon>
        <taxon>Fungi</taxon>
        <taxon>Dikarya</taxon>
        <taxon>Ascomycota</taxon>
        <taxon>Pezizomycotina</taxon>
        <taxon>Dothideomycetes</taxon>
        <taxon>Dothideomycetes incertae sedis</taxon>
        <taxon>Peltaster</taxon>
    </lineage>
</organism>
<dbReference type="InterPro" id="IPR035965">
    <property type="entry name" value="PAS-like_dom_sf"/>
</dbReference>
<keyword evidence="12" id="KW-1185">Reference proteome</keyword>
<protein>
    <recommendedName>
        <fullName evidence="2">histidine kinase</fullName>
        <ecNumber evidence="2">2.7.13.3</ecNumber>
    </recommendedName>
</protein>
<dbReference type="PROSITE" id="PS50113">
    <property type="entry name" value="PAC"/>
    <property type="match status" value="1"/>
</dbReference>
<dbReference type="Proteomes" id="UP000503462">
    <property type="component" value="Chromosome 2"/>
</dbReference>
<dbReference type="InterPro" id="IPR003594">
    <property type="entry name" value="HATPase_dom"/>
</dbReference>
<keyword evidence="5" id="KW-0418">Kinase</keyword>
<dbReference type="PROSITE" id="PS50112">
    <property type="entry name" value="PAS"/>
    <property type="match status" value="1"/>
</dbReference>
<evidence type="ECO:0000313" key="12">
    <source>
        <dbReference type="Proteomes" id="UP000503462"/>
    </source>
</evidence>
<dbReference type="GO" id="GO:0005886">
    <property type="term" value="C:plasma membrane"/>
    <property type="evidence" value="ECO:0007669"/>
    <property type="project" value="TreeGrafter"/>
</dbReference>
<dbReference type="SMART" id="SM00448">
    <property type="entry name" value="REC"/>
    <property type="match status" value="1"/>
</dbReference>
<dbReference type="Gene3D" id="3.30.565.10">
    <property type="entry name" value="Histidine kinase-like ATPase, C-terminal domain"/>
    <property type="match status" value="1"/>
</dbReference>
<dbReference type="NCBIfam" id="TIGR00229">
    <property type="entry name" value="sensory_box"/>
    <property type="match status" value="1"/>
</dbReference>
<evidence type="ECO:0000259" key="9">
    <source>
        <dbReference type="PROSITE" id="PS50112"/>
    </source>
</evidence>
<dbReference type="InterPro" id="IPR036890">
    <property type="entry name" value="HATPase_C_sf"/>
</dbReference>
<dbReference type="InterPro" id="IPR004358">
    <property type="entry name" value="Sig_transdc_His_kin-like_C"/>
</dbReference>
<dbReference type="InterPro" id="IPR005467">
    <property type="entry name" value="His_kinase_dom"/>
</dbReference>
<dbReference type="Gene3D" id="3.40.50.2300">
    <property type="match status" value="1"/>
</dbReference>
<evidence type="ECO:0000313" key="11">
    <source>
        <dbReference type="EMBL" id="QIW97231.1"/>
    </source>
</evidence>
<dbReference type="SUPFAM" id="SSF55874">
    <property type="entry name" value="ATPase domain of HSP90 chaperone/DNA topoisomerase II/histidine kinase"/>
    <property type="match status" value="1"/>
</dbReference>
<accession>A0A6H0XR31</accession>
<dbReference type="SMART" id="SM00388">
    <property type="entry name" value="HisKA"/>
    <property type="match status" value="1"/>
</dbReference>
<evidence type="ECO:0000259" key="8">
    <source>
        <dbReference type="PROSITE" id="PS50110"/>
    </source>
</evidence>
<dbReference type="InterPro" id="IPR036097">
    <property type="entry name" value="HisK_dim/P_sf"/>
</dbReference>
<dbReference type="Pfam" id="PF02518">
    <property type="entry name" value="HATPase_c"/>
    <property type="match status" value="1"/>
</dbReference>
<evidence type="ECO:0000256" key="4">
    <source>
        <dbReference type="ARBA" id="ARBA00022679"/>
    </source>
</evidence>
<dbReference type="InterPro" id="IPR011006">
    <property type="entry name" value="CheY-like_superfamily"/>
</dbReference>
<evidence type="ECO:0000256" key="2">
    <source>
        <dbReference type="ARBA" id="ARBA00012438"/>
    </source>
</evidence>
<dbReference type="PRINTS" id="PR00344">
    <property type="entry name" value="BCTRLSENSOR"/>
</dbReference>
<proteinExistence type="predicted"/>
<gene>
    <name evidence="11" type="ORF">AMS68_002749</name>
</gene>
<dbReference type="CDD" id="cd17546">
    <property type="entry name" value="REC_hyHK_CKI1_RcsC-like"/>
    <property type="match status" value="1"/>
</dbReference>
<dbReference type="PANTHER" id="PTHR43047">
    <property type="entry name" value="TWO-COMPONENT HISTIDINE PROTEIN KINASE"/>
    <property type="match status" value="1"/>
</dbReference>
<dbReference type="EMBL" id="CP051140">
    <property type="protein sequence ID" value="QIW97231.1"/>
    <property type="molecule type" value="Genomic_DNA"/>
</dbReference>